<evidence type="ECO:0000313" key="3">
    <source>
        <dbReference type="Proteomes" id="UP000199205"/>
    </source>
</evidence>
<evidence type="ECO:0000256" key="1">
    <source>
        <dbReference type="SAM" id="MobiDB-lite"/>
    </source>
</evidence>
<evidence type="ECO:0000313" key="2">
    <source>
        <dbReference type="EMBL" id="SCB20039.1"/>
    </source>
</evidence>
<feature type="compositionally biased region" description="Low complexity" evidence="1">
    <location>
        <begin position="91"/>
        <end position="100"/>
    </location>
</feature>
<protein>
    <submittedName>
        <fullName evidence="2">Uncharacterized membrane protein YebE, DUF533 family</fullName>
    </submittedName>
</protein>
<dbReference type="Proteomes" id="UP000199205">
    <property type="component" value="Unassembled WGS sequence"/>
</dbReference>
<dbReference type="CDD" id="cd07178">
    <property type="entry name" value="terB_like_YebE"/>
    <property type="match status" value="1"/>
</dbReference>
<sequence length="237" mass="24786">MIDARKLLDQFLGSQVPGMQGSVKDKATQAINLARDNPMATSAIAGVLLGTKTGRQVAGNALALGGLAAIAGLGYQAYKNYRDGNQPQPAPQSVPQAEPQFLPPPSNSGFSTAPAVASNDFALSLVRAMIAAARADGHIDDAERQRILGKVQEAGVGSEAEAFFQRELANPVDLDAIVASAQTEEQRVQVYTASRLAIEPDSRAERGYLDLLAGRLGLADALVDHIEATVAGAKVQL</sequence>
<name>A0A1C3UX71_9HYPH</name>
<organism evidence="2 3">
    <name type="scientific">Rhizobium lusitanum</name>
    <dbReference type="NCBI Taxonomy" id="293958"/>
    <lineage>
        <taxon>Bacteria</taxon>
        <taxon>Pseudomonadati</taxon>
        <taxon>Pseudomonadota</taxon>
        <taxon>Alphaproteobacteria</taxon>
        <taxon>Hyphomicrobiales</taxon>
        <taxon>Rhizobiaceae</taxon>
        <taxon>Rhizobium/Agrobacterium group</taxon>
        <taxon>Rhizobium</taxon>
    </lineage>
</organism>
<gene>
    <name evidence="2" type="ORF">GA0061101_103488</name>
</gene>
<feature type="region of interest" description="Disordered" evidence="1">
    <location>
        <begin position="82"/>
        <end position="110"/>
    </location>
</feature>
<dbReference type="Pfam" id="PF04391">
    <property type="entry name" value="DUF533"/>
    <property type="match status" value="1"/>
</dbReference>
<dbReference type="Gene3D" id="1.10.3680.10">
    <property type="entry name" value="TerB-like"/>
    <property type="match status" value="1"/>
</dbReference>
<proteinExistence type="predicted"/>
<dbReference type="InterPro" id="IPR029024">
    <property type="entry name" value="TerB-like"/>
</dbReference>
<dbReference type="InterPro" id="IPR007486">
    <property type="entry name" value="YebE"/>
</dbReference>
<dbReference type="AlphaFoldDB" id="A0A1C3UX71"/>
<accession>A0A1C3UX71</accession>
<dbReference type="OrthoDB" id="5459344at2"/>
<dbReference type="RefSeq" id="WP_047555298.1">
    <property type="nucleotide sequence ID" value="NZ_FMAF01000003.1"/>
</dbReference>
<dbReference type="EMBL" id="FMAF01000003">
    <property type="protein sequence ID" value="SCB20039.1"/>
    <property type="molecule type" value="Genomic_DNA"/>
</dbReference>
<reference evidence="3" key="1">
    <citation type="submission" date="2016-08" db="EMBL/GenBank/DDBJ databases">
        <authorList>
            <person name="Varghese N."/>
            <person name="Submissions Spin"/>
        </authorList>
    </citation>
    <scope>NUCLEOTIDE SEQUENCE [LARGE SCALE GENOMIC DNA]</scope>
    <source>
        <strain evidence="3">P1-7</strain>
    </source>
</reference>
<dbReference type="SUPFAM" id="SSF158682">
    <property type="entry name" value="TerB-like"/>
    <property type="match status" value="1"/>
</dbReference>